<sequence>MNINQQTIVGELVAEDYRTASVFKSHGIDFCCNGNRSIQDACEKKHLDPEAVIKELQQVAAAQGDKNVDYQSWPPDLLADYIEKKHHRYVAKRIGDITPFLNKVAKVHGDHHPELLQVEYLFAASASELTEHMKKEEMILFPYVRTVLSGDPGSAPFGTIQNPIGVMMNEHDNEGERFRKIAALTNNYTPPADACNTYRVTLAMLKEFEEDLHLHIHLENNILFPKAIELEAAYAHHA</sequence>
<dbReference type="NCBIfam" id="TIGR03652">
    <property type="entry name" value="FeS_repair_RIC"/>
    <property type="match status" value="1"/>
</dbReference>
<evidence type="ECO:0000256" key="3">
    <source>
        <dbReference type="ARBA" id="ARBA00022723"/>
    </source>
</evidence>
<evidence type="ECO:0000256" key="1">
    <source>
        <dbReference type="ARBA" id="ARBA00004496"/>
    </source>
</evidence>
<comment type="subcellular location">
    <subcellularLocation>
        <location evidence="1">Cytoplasm</location>
    </subcellularLocation>
</comment>
<evidence type="ECO:0000256" key="2">
    <source>
        <dbReference type="ARBA" id="ARBA00022490"/>
    </source>
</evidence>
<name>A0ABZ0WD35_9BACT</name>
<dbReference type="InterPro" id="IPR019903">
    <property type="entry name" value="RIC_family"/>
</dbReference>
<keyword evidence="7" id="KW-1185">Reference proteome</keyword>
<proteinExistence type="predicted"/>
<dbReference type="PANTHER" id="PTHR36438:SF1">
    <property type="entry name" value="IRON-SULFUR CLUSTER REPAIR PROTEIN YTFE"/>
    <property type="match status" value="1"/>
</dbReference>
<dbReference type="InterPro" id="IPR038062">
    <property type="entry name" value="ScdA-like_N_sf"/>
</dbReference>
<keyword evidence="3" id="KW-0479">Metal-binding</keyword>
<dbReference type="InterPro" id="IPR012312">
    <property type="entry name" value="Hemerythrin-like"/>
</dbReference>
<dbReference type="RefSeq" id="WP_114789614.1">
    <property type="nucleotide sequence ID" value="NZ_CP139960.1"/>
</dbReference>
<dbReference type="Gene3D" id="1.20.120.520">
    <property type="entry name" value="nmb1532 protein domain like"/>
    <property type="match status" value="1"/>
</dbReference>
<feature type="domain" description="Hemerythrin-like" evidence="5">
    <location>
        <begin position="84"/>
        <end position="227"/>
    </location>
</feature>
<dbReference type="Pfam" id="PF01814">
    <property type="entry name" value="Hemerythrin"/>
    <property type="match status" value="1"/>
</dbReference>
<reference evidence="6 7" key="1">
    <citation type="submission" date="2023-12" db="EMBL/GenBank/DDBJ databases">
        <title>Genome sequencing and assembly of bacterial species from a model synthetic community.</title>
        <authorList>
            <person name="Hogle S.L."/>
        </authorList>
    </citation>
    <scope>NUCLEOTIDE SEQUENCE [LARGE SCALE GENOMIC DNA]</scope>
    <source>
        <strain evidence="6 7">HAMBI_3031</strain>
    </source>
</reference>
<accession>A0ABZ0WD35</accession>
<dbReference type="PANTHER" id="PTHR36438">
    <property type="entry name" value="IRON-SULFUR CLUSTER REPAIR PROTEIN YTFE"/>
    <property type="match status" value="1"/>
</dbReference>
<organism evidence="6 7">
    <name type="scientific">Niabella yanshanensis</name>
    <dbReference type="NCBI Taxonomy" id="577386"/>
    <lineage>
        <taxon>Bacteria</taxon>
        <taxon>Pseudomonadati</taxon>
        <taxon>Bacteroidota</taxon>
        <taxon>Chitinophagia</taxon>
        <taxon>Chitinophagales</taxon>
        <taxon>Chitinophagaceae</taxon>
        <taxon>Niabella</taxon>
    </lineage>
</organism>
<dbReference type="Proteomes" id="UP001325680">
    <property type="component" value="Chromosome"/>
</dbReference>
<evidence type="ECO:0000313" key="7">
    <source>
        <dbReference type="Proteomes" id="UP001325680"/>
    </source>
</evidence>
<evidence type="ECO:0000256" key="4">
    <source>
        <dbReference type="ARBA" id="ARBA00023004"/>
    </source>
</evidence>
<dbReference type="Gene3D" id="1.10.3910.10">
    <property type="entry name" value="SP0561-like"/>
    <property type="match status" value="1"/>
</dbReference>
<protein>
    <submittedName>
        <fullName evidence="6">Iron-sulfur cluster repair di-iron protein</fullName>
    </submittedName>
</protein>
<evidence type="ECO:0000313" key="6">
    <source>
        <dbReference type="EMBL" id="WQD40232.1"/>
    </source>
</evidence>
<keyword evidence="4" id="KW-0408">Iron</keyword>
<keyword evidence="2" id="KW-0963">Cytoplasm</keyword>
<dbReference type="EMBL" id="CP139960">
    <property type="protein sequence ID" value="WQD40232.1"/>
    <property type="molecule type" value="Genomic_DNA"/>
</dbReference>
<gene>
    <name evidence="6" type="primary">ric</name>
    <name evidence="6" type="ORF">U0035_08755</name>
</gene>
<dbReference type="Pfam" id="PF04405">
    <property type="entry name" value="ScdA_N"/>
    <property type="match status" value="1"/>
</dbReference>
<evidence type="ECO:0000259" key="5">
    <source>
        <dbReference type="Pfam" id="PF01814"/>
    </source>
</evidence>